<evidence type="ECO:0000256" key="1">
    <source>
        <dbReference type="ARBA" id="ARBA00022737"/>
    </source>
</evidence>
<dbReference type="OrthoDB" id="9799230at2"/>
<name>A0A5F1ZX83_9LEPT</name>
<keyword evidence="5" id="KW-1185">Reference proteome</keyword>
<evidence type="ECO:0000313" key="4">
    <source>
        <dbReference type="EMBL" id="TGL43284.1"/>
    </source>
</evidence>
<sequence>MDSISLIFNSIFRVAKPFALAGVFSFFLQCGAISKETPCDPSSNDYIKNQFLKFLLNDTSSTCAISLQECGALKQGEAAKIVLGQPDFTTAAYGGAGANQFSPSGIALDHKGGLWISDGNTNRAMHFSPPLRNFQNADIILTGSNVPRGIAVDASGGLWVTNSLGDSVFHYPAGMTSSTTYDIMLGTGTGTTTQNTMNNPFDVKVDSAGGVWVTDYFNSRALHYSPPFTTSMNADIVLGHPDFTTGGGGTSSSKFSTAFGVGVDPTGNVWIADTGNHRVLRFSPPFSNGMAADLVLGQPDFISNTGGTSQTSLYNPNALTFASNGAVWVGESSNTRAVRFSPPFSNGQAADNVIGQPDFVSTNTTAAVSDKEVYGVPSLEMAPCGLWVVDGSNYRVLYFP</sequence>
<dbReference type="Proteomes" id="UP000297946">
    <property type="component" value="Unassembled WGS sequence"/>
</dbReference>
<dbReference type="GO" id="GO:0008270">
    <property type="term" value="F:zinc ion binding"/>
    <property type="evidence" value="ECO:0007669"/>
    <property type="project" value="UniProtKB-KW"/>
</dbReference>
<dbReference type="Pfam" id="PF01436">
    <property type="entry name" value="NHL"/>
    <property type="match status" value="1"/>
</dbReference>
<reference evidence="3 6" key="2">
    <citation type="journal article" date="2019" name="PLoS Negl. Trop. Dis.">
        <title>Revisiting the worldwide diversity of Leptospira species in the environment.</title>
        <authorList>
            <person name="Vincent A.T."/>
            <person name="Schiettekatte O."/>
            <person name="Bourhy P."/>
            <person name="Veyrier F.J."/>
            <person name="Picardeau M."/>
        </authorList>
    </citation>
    <scope>NUCLEOTIDE SEQUENCE [LARGE SCALE GENOMIC DNA]</scope>
    <source>
        <strain evidence="4">201702690</strain>
        <strain evidence="3 6">SSW18</strain>
    </source>
</reference>
<feature type="repeat" description="NHL" evidence="2">
    <location>
        <begin position="260"/>
        <end position="285"/>
    </location>
</feature>
<comment type="caution">
    <text evidence="3">The sequence shown here is derived from an EMBL/GenBank/DDBJ whole genome shotgun (WGS) entry which is preliminary data.</text>
</comment>
<dbReference type="InterPro" id="IPR050952">
    <property type="entry name" value="TRIM-NHL_E3_ligases"/>
</dbReference>
<dbReference type="SUPFAM" id="SSF63829">
    <property type="entry name" value="Calcium-dependent phosphotriesterase"/>
    <property type="match status" value="1"/>
</dbReference>
<dbReference type="EMBL" id="RQGC01000001">
    <property type="protein sequence ID" value="TGL43284.1"/>
    <property type="molecule type" value="Genomic_DNA"/>
</dbReference>
<accession>A0A5F1ZX83</accession>
<evidence type="ECO:0000313" key="6">
    <source>
        <dbReference type="Proteomes" id="UP000297946"/>
    </source>
</evidence>
<evidence type="ECO:0000313" key="3">
    <source>
        <dbReference type="EMBL" id="TGJ98370.1"/>
    </source>
</evidence>
<dbReference type="PANTHER" id="PTHR24104">
    <property type="entry name" value="E3 UBIQUITIN-PROTEIN LIGASE NHLRC1-RELATED"/>
    <property type="match status" value="1"/>
</dbReference>
<evidence type="ECO:0008006" key="7">
    <source>
        <dbReference type="Google" id="ProtNLM"/>
    </source>
</evidence>
<evidence type="ECO:0000256" key="2">
    <source>
        <dbReference type="PROSITE-ProRule" id="PRU00504"/>
    </source>
</evidence>
<dbReference type="RefSeq" id="WP_135642187.1">
    <property type="nucleotide sequence ID" value="NZ_RQER01000011.1"/>
</dbReference>
<keyword evidence="1" id="KW-0677">Repeat</keyword>
<gene>
    <name evidence="3" type="ORF">EHO57_17330</name>
    <name evidence="4" type="ORF">EHQ53_01190</name>
</gene>
<dbReference type="InterPro" id="IPR001258">
    <property type="entry name" value="NHL_repeat"/>
</dbReference>
<protein>
    <recommendedName>
        <fullName evidence="7">SMP-30/Gluconolactonase/LRE-like region domain-containing protein</fullName>
    </recommendedName>
</protein>
<dbReference type="EMBL" id="RQER01000011">
    <property type="protein sequence ID" value="TGJ98370.1"/>
    <property type="molecule type" value="Genomic_DNA"/>
</dbReference>
<dbReference type="Gene3D" id="2.120.10.30">
    <property type="entry name" value="TolB, C-terminal domain"/>
    <property type="match status" value="2"/>
</dbReference>
<dbReference type="InterPro" id="IPR011042">
    <property type="entry name" value="6-blade_b-propeller_TolB-like"/>
</dbReference>
<reference evidence="4" key="1">
    <citation type="submission" date="2018-10" db="EMBL/GenBank/DDBJ databases">
        <authorList>
            <person name="Vincent A.T."/>
            <person name="Schiettekatte O."/>
            <person name="Bourhy P."/>
            <person name="Veyrier F.J."/>
            <person name="Picardeau M."/>
        </authorList>
    </citation>
    <scope>NUCLEOTIDE SEQUENCE</scope>
    <source>
        <strain evidence="4">201702690</strain>
    </source>
</reference>
<dbReference type="PROSITE" id="PS51125">
    <property type="entry name" value="NHL"/>
    <property type="match status" value="1"/>
</dbReference>
<evidence type="ECO:0000313" key="5">
    <source>
        <dbReference type="Proteomes" id="UP000297273"/>
    </source>
</evidence>
<dbReference type="AlphaFoldDB" id="A0A5F1ZX83"/>
<organism evidence="3 6">
    <name type="scientific">Leptospira langatensis</name>
    <dbReference type="NCBI Taxonomy" id="2484983"/>
    <lineage>
        <taxon>Bacteria</taxon>
        <taxon>Pseudomonadati</taxon>
        <taxon>Spirochaetota</taxon>
        <taxon>Spirochaetia</taxon>
        <taxon>Leptospirales</taxon>
        <taxon>Leptospiraceae</taxon>
        <taxon>Leptospira</taxon>
    </lineage>
</organism>
<dbReference type="Proteomes" id="UP000297273">
    <property type="component" value="Unassembled WGS sequence"/>
</dbReference>
<proteinExistence type="predicted"/>
<dbReference type="PANTHER" id="PTHR24104:SF25">
    <property type="entry name" value="PROTEIN LIN-41"/>
    <property type="match status" value="1"/>
</dbReference>
<dbReference type="CDD" id="cd05819">
    <property type="entry name" value="NHL"/>
    <property type="match status" value="1"/>
</dbReference>